<keyword evidence="1" id="KW-0812">Transmembrane</keyword>
<name>A0A4S8PE04_9ACTN</name>
<keyword evidence="1" id="KW-1133">Transmembrane helix</keyword>
<dbReference type="SUPFAM" id="SSF53756">
    <property type="entry name" value="UDP-Glycosyltransferase/glycogen phosphorylase"/>
    <property type="match status" value="1"/>
</dbReference>
<dbReference type="GO" id="GO:0016740">
    <property type="term" value="F:transferase activity"/>
    <property type="evidence" value="ECO:0007669"/>
    <property type="project" value="UniProtKB-KW"/>
</dbReference>
<dbReference type="Gene3D" id="3.40.50.2000">
    <property type="entry name" value="Glycogen Phosphorylase B"/>
    <property type="match status" value="1"/>
</dbReference>
<evidence type="ECO:0000313" key="2">
    <source>
        <dbReference type="EMBL" id="THV28031.1"/>
    </source>
</evidence>
<feature type="transmembrane region" description="Helical" evidence="1">
    <location>
        <begin position="43"/>
        <end position="64"/>
    </location>
</feature>
<keyword evidence="3" id="KW-1185">Reference proteome</keyword>
<dbReference type="AlphaFoldDB" id="A0A4S8PE04"/>
<dbReference type="RefSeq" id="WP_136530263.1">
    <property type="nucleotide sequence ID" value="NZ_STGX01000009.1"/>
</dbReference>
<evidence type="ECO:0000313" key="3">
    <source>
        <dbReference type="Proteomes" id="UP000305792"/>
    </source>
</evidence>
<organism evidence="2 3">
    <name type="scientific">Glycomyces paridis</name>
    <dbReference type="NCBI Taxonomy" id="2126555"/>
    <lineage>
        <taxon>Bacteria</taxon>
        <taxon>Bacillati</taxon>
        <taxon>Actinomycetota</taxon>
        <taxon>Actinomycetes</taxon>
        <taxon>Glycomycetales</taxon>
        <taxon>Glycomycetaceae</taxon>
        <taxon>Glycomyces</taxon>
    </lineage>
</organism>
<protein>
    <submittedName>
        <fullName evidence="2">Glycosyltransferase family 4 protein</fullName>
    </submittedName>
</protein>
<accession>A0A4S8PE04</accession>
<dbReference type="EMBL" id="STGX01000009">
    <property type="protein sequence ID" value="THV28031.1"/>
    <property type="molecule type" value="Genomic_DNA"/>
</dbReference>
<proteinExistence type="predicted"/>
<gene>
    <name evidence="2" type="ORF">E9998_13715</name>
</gene>
<sequence length="512" mass="56804">MIQRLRKLLGRTRTRTRLGFALVFAAAVAAAVYLLPGSLGVPLLAAALVFEAALGVLLLVQVFNRLGQVRSLRRDGPAVVPAPRMTPSESRTLANWKARLWNGFSATALPLMRGTVSSVRTPVAYRIATAEILLDFYDREAQWRASGVDHEFDVVIASFFGLPGGTTSANAEEIRAYRNAGLRVGLLNYPVFRWNVSRTIDDKITDLVDGDRVVLIGYHDRVRCDLLIVRFPGVGMQLLDDAPSIEAAEKVLVVNQTPYSYYGEFGGVEVIWDVRTVRTNLTAWLGEHTWYSIGPVVGDALREHHAEETGDVVFAEDFWFESIDIAEWRREGRRPGDGPIRIGRHSRDSRLKWPNDPLTLKRCYPEGEEFEIRVLGGVDAAREILGGLPANWVDQPFNSVESRDFLHGLDVMVYFISADGAEAFGRAPLEAMAVGLPCVMDRRFEPLFGPAAVYCEPEEVAVVVKGLVEDPEAYAEQSRRALEFVSEHFSHEALLRRVRGLGVRAASEAASV</sequence>
<evidence type="ECO:0000256" key="1">
    <source>
        <dbReference type="SAM" id="Phobius"/>
    </source>
</evidence>
<keyword evidence="1" id="KW-0472">Membrane</keyword>
<dbReference type="OrthoDB" id="8549922at2"/>
<dbReference type="Proteomes" id="UP000305792">
    <property type="component" value="Unassembled WGS sequence"/>
</dbReference>
<feature type="transmembrane region" description="Helical" evidence="1">
    <location>
        <begin position="20"/>
        <end position="37"/>
    </location>
</feature>
<keyword evidence="2" id="KW-0808">Transferase</keyword>
<reference evidence="2 3" key="1">
    <citation type="journal article" date="2018" name="Int. J. Syst. Evol. Microbiol.">
        <title>Glycomyces paridis sp. nov., isolated from the medicinal plant Paris polyphylla.</title>
        <authorList>
            <person name="Fang X.M."/>
            <person name="Bai J.L."/>
            <person name="Su J."/>
            <person name="Zhao L.L."/>
            <person name="Liu H.Y."/>
            <person name="Ma B.P."/>
            <person name="Zhang Y.Q."/>
            <person name="Yu L.Y."/>
        </authorList>
    </citation>
    <scope>NUCLEOTIDE SEQUENCE [LARGE SCALE GENOMIC DNA]</scope>
    <source>
        <strain evidence="2 3">CPCC 204357</strain>
    </source>
</reference>
<comment type="caution">
    <text evidence="2">The sequence shown here is derived from an EMBL/GenBank/DDBJ whole genome shotgun (WGS) entry which is preliminary data.</text>
</comment>